<evidence type="ECO:0000256" key="11">
    <source>
        <dbReference type="SAM" id="Coils"/>
    </source>
</evidence>
<keyword evidence="12" id="KW-0969">Cilium</keyword>
<dbReference type="GO" id="GO:0015031">
    <property type="term" value="P:protein transport"/>
    <property type="evidence" value="ECO:0007669"/>
    <property type="project" value="UniProtKB-KW"/>
</dbReference>
<protein>
    <recommendedName>
        <fullName evidence="3">Flagellar FliJ protein</fullName>
    </recommendedName>
</protein>
<evidence type="ECO:0000256" key="3">
    <source>
        <dbReference type="ARBA" id="ARBA00020392"/>
    </source>
</evidence>
<proteinExistence type="inferred from homology"/>
<gene>
    <name evidence="12" type="primary">fliJ</name>
    <name evidence="12" type="ORF">F9802_04905</name>
</gene>
<dbReference type="GO" id="GO:0009288">
    <property type="term" value="C:bacterial-type flagellum"/>
    <property type="evidence" value="ECO:0007669"/>
    <property type="project" value="InterPro"/>
</dbReference>
<sequence length="147" mass="17891">MAYNYKFQKILQLKEREKEETQTIYNEALKNFEEAAEKLYSLLKRKEGLIDFQETKMVSGFSIHEIQHYQLFVSNLEQTINYQQQVVINARSQMQWCEQQLREKNIEVKKYEKMKEKDFERFKESLLIDENKQMDEISAIQFMNRGK</sequence>
<dbReference type="GO" id="GO:0006935">
    <property type="term" value="P:chemotaxis"/>
    <property type="evidence" value="ECO:0007669"/>
    <property type="project" value="UniProtKB-KW"/>
</dbReference>
<comment type="similarity">
    <text evidence="2">Belongs to the FliJ family.</text>
</comment>
<keyword evidence="12" id="KW-0966">Cell projection</keyword>
<dbReference type="GO" id="GO:0005886">
    <property type="term" value="C:plasma membrane"/>
    <property type="evidence" value="ECO:0007669"/>
    <property type="project" value="UniProtKB-SubCell"/>
</dbReference>
<keyword evidence="12" id="KW-0282">Flagellum</keyword>
<evidence type="ECO:0000256" key="8">
    <source>
        <dbReference type="ARBA" id="ARBA00022927"/>
    </source>
</evidence>
<organism evidence="12 13">
    <name type="scientific">Bacillus aerolatus</name>
    <dbReference type="NCBI Taxonomy" id="2653354"/>
    <lineage>
        <taxon>Bacteria</taxon>
        <taxon>Bacillati</taxon>
        <taxon>Bacillota</taxon>
        <taxon>Bacilli</taxon>
        <taxon>Bacillales</taxon>
        <taxon>Bacillaceae</taxon>
        <taxon>Bacillus</taxon>
    </lineage>
</organism>
<dbReference type="RefSeq" id="WP_152150039.1">
    <property type="nucleotide sequence ID" value="NZ_WEIO01000002.1"/>
</dbReference>
<accession>A0A6I1FM00</accession>
<dbReference type="Pfam" id="PF02050">
    <property type="entry name" value="FliJ"/>
    <property type="match status" value="1"/>
</dbReference>
<keyword evidence="11" id="KW-0175">Coiled coil</keyword>
<dbReference type="Gene3D" id="1.10.287.1700">
    <property type="match status" value="1"/>
</dbReference>
<name>A0A6I1FM00_9BACI</name>
<dbReference type="Proteomes" id="UP000429595">
    <property type="component" value="Unassembled WGS sequence"/>
</dbReference>
<evidence type="ECO:0000256" key="4">
    <source>
        <dbReference type="ARBA" id="ARBA00022448"/>
    </source>
</evidence>
<evidence type="ECO:0000313" key="12">
    <source>
        <dbReference type="EMBL" id="KAB7708053.1"/>
    </source>
</evidence>
<evidence type="ECO:0000256" key="1">
    <source>
        <dbReference type="ARBA" id="ARBA00004413"/>
    </source>
</evidence>
<reference evidence="12 13" key="1">
    <citation type="submission" date="2019-10" db="EMBL/GenBank/DDBJ databases">
        <title>Bacillus aerolatum sp. nov., isolated from bioaerosol of sport playgrounds.</title>
        <authorList>
            <person name="Chen P."/>
            <person name="Zhang G."/>
        </authorList>
    </citation>
    <scope>NUCLEOTIDE SEQUENCE [LARGE SCALE GENOMIC DNA]</scope>
    <source>
        <strain evidence="12 13">CX253</strain>
    </source>
</reference>
<evidence type="ECO:0000256" key="2">
    <source>
        <dbReference type="ARBA" id="ARBA00010004"/>
    </source>
</evidence>
<dbReference type="InterPro" id="IPR053716">
    <property type="entry name" value="Flag_assembly_chemotaxis_eff"/>
</dbReference>
<dbReference type="EMBL" id="WEIO01000002">
    <property type="protein sequence ID" value="KAB7708053.1"/>
    <property type="molecule type" value="Genomic_DNA"/>
</dbReference>
<feature type="coiled-coil region" evidence="11">
    <location>
        <begin position="11"/>
        <end position="38"/>
    </location>
</feature>
<keyword evidence="6" id="KW-0145">Chemotaxis</keyword>
<comment type="caution">
    <text evidence="12">The sequence shown here is derived from an EMBL/GenBank/DDBJ whole genome shotgun (WGS) entry which is preliminary data.</text>
</comment>
<keyword evidence="4" id="KW-0813">Transport</keyword>
<keyword evidence="5" id="KW-1003">Cell membrane</keyword>
<dbReference type="GO" id="GO:0071973">
    <property type="term" value="P:bacterial-type flagellum-dependent cell motility"/>
    <property type="evidence" value="ECO:0007669"/>
    <property type="project" value="InterPro"/>
</dbReference>
<evidence type="ECO:0000256" key="7">
    <source>
        <dbReference type="ARBA" id="ARBA00022795"/>
    </source>
</evidence>
<dbReference type="NCBIfam" id="TIGR02473">
    <property type="entry name" value="flagell_FliJ"/>
    <property type="match status" value="1"/>
</dbReference>
<comment type="subcellular location">
    <subcellularLocation>
        <location evidence="1">Cell membrane</location>
        <topology evidence="1">Peripheral membrane protein</topology>
        <orientation evidence="1">Cytoplasmic side</orientation>
    </subcellularLocation>
</comment>
<keyword evidence="10" id="KW-1006">Bacterial flagellum protein export</keyword>
<keyword evidence="7" id="KW-1005">Bacterial flagellum biogenesis</keyword>
<keyword evidence="9" id="KW-0472">Membrane</keyword>
<keyword evidence="8" id="KW-0653">Protein transport</keyword>
<dbReference type="GO" id="GO:0044781">
    <property type="term" value="P:bacterial-type flagellum organization"/>
    <property type="evidence" value="ECO:0007669"/>
    <property type="project" value="UniProtKB-KW"/>
</dbReference>
<evidence type="ECO:0000256" key="6">
    <source>
        <dbReference type="ARBA" id="ARBA00022500"/>
    </source>
</evidence>
<evidence type="ECO:0000256" key="9">
    <source>
        <dbReference type="ARBA" id="ARBA00023136"/>
    </source>
</evidence>
<evidence type="ECO:0000256" key="10">
    <source>
        <dbReference type="ARBA" id="ARBA00023225"/>
    </source>
</evidence>
<evidence type="ECO:0000313" key="13">
    <source>
        <dbReference type="Proteomes" id="UP000429595"/>
    </source>
</evidence>
<keyword evidence="13" id="KW-1185">Reference proteome</keyword>
<dbReference type="AlphaFoldDB" id="A0A6I1FM00"/>
<dbReference type="InterPro" id="IPR012823">
    <property type="entry name" value="Flagell_FliJ"/>
</dbReference>
<evidence type="ECO:0000256" key="5">
    <source>
        <dbReference type="ARBA" id="ARBA00022475"/>
    </source>
</evidence>